<sequence length="252" mass="27861">MLSSTDREALNEAIEDSDLELVHRLMTKFKNATVLDESALSKLLPLSRQNAAKVPPIPEPHRHLTTMGGVFFHAFLDNEIAALPGIHAGRHRHEVPSGAWSGYNWDEDDRSNDRAKLTHNLEDHPLLLHAFATNPPTTELRFTIAIFSLMIKNPSGVTLGDVTYRLRSWCNGLPTRKERKAYLSTPNVTMGVLAAMITGLPNASLPYTRLQMLEELANACEDCGSFHLAAQGQFDDENGEMSIVACPITTGF</sequence>
<dbReference type="InParanoid" id="A0A1Y2B6F2"/>
<evidence type="ECO:0000313" key="2">
    <source>
        <dbReference type="Proteomes" id="UP000193986"/>
    </source>
</evidence>
<proteinExistence type="predicted"/>
<accession>A0A1Y2B6F2</accession>
<gene>
    <name evidence="1" type="ORF">BCR39DRAFT_531643</name>
</gene>
<reference evidence="1 2" key="1">
    <citation type="submission" date="2016-07" db="EMBL/GenBank/DDBJ databases">
        <title>Pervasive Adenine N6-methylation of Active Genes in Fungi.</title>
        <authorList>
            <consortium name="DOE Joint Genome Institute"/>
            <person name="Mondo S.J."/>
            <person name="Dannebaum R.O."/>
            <person name="Kuo R.C."/>
            <person name="Labutti K."/>
            <person name="Haridas S."/>
            <person name="Kuo A."/>
            <person name="Salamov A."/>
            <person name="Ahrendt S.R."/>
            <person name="Lipzen A."/>
            <person name="Sullivan W."/>
            <person name="Andreopoulos W.B."/>
            <person name="Clum A."/>
            <person name="Lindquist E."/>
            <person name="Daum C."/>
            <person name="Ramamoorthy G.K."/>
            <person name="Gryganskyi A."/>
            <person name="Culley D."/>
            <person name="Magnuson J.K."/>
            <person name="James T.Y."/>
            <person name="O'Malley M.A."/>
            <person name="Stajich J.E."/>
            <person name="Spatafora J.W."/>
            <person name="Visel A."/>
            <person name="Grigoriev I.V."/>
        </authorList>
    </citation>
    <scope>NUCLEOTIDE SEQUENCE [LARGE SCALE GENOMIC DNA]</scope>
    <source>
        <strain evidence="1 2">68-887.2</strain>
    </source>
</reference>
<dbReference type="Proteomes" id="UP000193986">
    <property type="component" value="Unassembled WGS sequence"/>
</dbReference>
<name>A0A1Y2B6F2_9TREE</name>
<protein>
    <submittedName>
        <fullName evidence="1">Uncharacterized protein</fullName>
    </submittedName>
</protein>
<comment type="caution">
    <text evidence="1">The sequence shown here is derived from an EMBL/GenBank/DDBJ whole genome shotgun (WGS) entry which is preliminary data.</text>
</comment>
<keyword evidence="2" id="KW-1185">Reference proteome</keyword>
<dbReference type="OrthoDB" id="10673723at2759"/>
<dbReference type="EMBL" id="MCFC01000024">
    <property type="protein sequence ID" value="ORY29685.1"/>
    <property type="molecule type" value="Genomic_DNA"/>
</dbReference>
<organism evidence="1 2">
    <name type="scientific">Naematelia encephala</name>
    <dbReference type="NCBI Taxonomy" id="71784"/>
    <lineage>
        <taxon>Eukaryota</taxon>
        <taxon>Fungi</taxon>
        <taxon>Dikarya</taxon>
        <taxon>Basidiomycota</taxon>
        <taxon>Agaricomycotina</taxon>
        <taxon>Tremellomycetes</taxon>
        <taxon>Tremellales</taxon>
        <taxon>Naemateliaceae</taxon>
        <taxon>Naematelia</taxon>
    </lineage>
</organism>
<evidence type="ECO:0000313" key="1">
    <source>
        <dbReference type="EMBL" id="ORY29685.1"/>
    </source>
</evidence>
<dbReference type="AlphaFoldDB" id="A0A1Y2B6F2"/>